<accession>A0A9D4N523</accession>
<dbReference type="Proteomes" id="UP000828390">
    <property type="component" value="Unassembled WGS sequence"/>
</dbReference>
<feature type="region of interest" description="Disordered" evidence="1">
    <location>
        <begin position="180"/>
        <end position="200"/>
    </location>
</feature>
<evidence type="ECO:0000313" key="2">
    <source>
        <dbReference type="EMBL" id="KAH3887920.1"/>
    </source>
</evidence>
<keyword evidence="3" id="KW-1185">Reference proteome</keyword>
<gene>
    <name evidence="2" type="ORF">DPMN_011942</name>
</gene>
<comment type="caution">
    <text evidence="2">The sequence shown here is derived from an EMBL/GenBank/DDBJ whole genome shotgun (WGS) entry which is preliminary data.</text>
</comment>
<evidence type="ECO:0000256" key="1">
    <source>
        <dbReference type="SAM" id="MobiDB-lite"/>
    </source>
</evidence>
<feature type="compositionally biased region" description="Acidic residues" evidence="1">
    <location>
        <begin position="15"/>
        <end position="31"/>
    </location>
</feature>
<reference evidence="2" key="1">
    <citation type="journal article" date="2019" name="bioRxiv">
        <title>The Genome of the Zebra Mussel, Dreissena polymorpha: A Resource for Invasive Species Research.</title>
        <authorList>
            <person name="McCartney M.A."/>
            <person name="Auch B."/>
            <person name="Kono T."/>
            <person name="Mallez S."/>
            <person name="Zhang Y."/>
            <person name="Obille A."/>
            <person name="Becker A."/>
            <person name="Abrahante J.E."/>
            <person name="Garbe J."/>
            <person name="Badalamenti J.P."/>
            <person name="Herman A."/>
            <person name="Mangelson H."/>
            <person name="Liachko I."/>
            <person name="Sullivan S."/>
            <person name="Sone E.D."/>
            <person name="Koren S."/>
            <person name="Silverstein K.A.T."/>
            <person name="Beckman K.B."/>
            <person name="Gohl D.M."/>
        </authorList>
    </citation>
    <scope>NUCLEOTIDE SEQUENCE</scope>
    <source>
        <strain evidence="2">Duluth1</strain>
        <tissue evidence="2">Whole animal</tissue>
    </source>
</reference>
<dbReference type="AlphaFoldDB" id="A0A9D4N523"/>
<proteinExistence type="predicted"/>
<reference evidence="2" key="2">
    <citation type="submission" date="2020-11" db="EMBL/GenBank/DDBJ databases">
        <authorList>
            <person name="McCartney M.A."/>
            <person name="Auch B."/>
            <person name="Kono T."/>
            <person name="Mallez S."/>
            <person name="Becker A."/>
            <person name="Gohl D.M."/>
            <person name="Silverstein K.A.T."/>
            <person name="Koren S."/>
            <person name="Bechman K.B."/>
            <person name="Herman A."/>
            <person name="Abrahante J.E."/>
            <person name="Garbe J."/>
        </authorList>
    </citation>
    <scope>NUCLEOTIDE SEQUENCE</scope>
    <source>
        <strain evidence="2">Duluth1</strain>
        <tissue evidence="2">Whole animal</tissue>
    </source>
</reference>
<feature type="region of interest" description="Disordered" evidence="1">
    <location>
        <begin position="1"/>
        <end position="45"/>
    </location>
</feature>
<sequence length="232" mass="26538">MAKIRERHPQRLPDSDDSGEEGDNSQDDGEELPQTKSPALSTRLPALNKLHLQPVSGRRRQEVKNMPPCYNAVKKEYIRPVSCRRGLLTKCLHHQTPGWLSVVSGLSGLVLRSMILMTNKARSKYIQQAAVKPPSLQPYMQSADQEHTDFYTARLLQTFNYSSNPGGYLPIWQQIHQHPPSQTIPAPSYSGRPVSPHRCHRHPQQLHQHQPQCMHPSHRRLQRSVLVVRRIL</sequence>
<evidence type="ECO:0000313" key="3">
    <source>
        <dbReference type="Proteomes" id="UP000828390"/>
    </source>
</evidence>
<dbReference type="EMBL" id="JAIWYP010000001">
    <property type="protein sequence ID" value="KAH3887920.1"/>
    <property type="molecule type" value="Genomic_DNA"/>
</dbReference>
<organism evidence="2 3">
    <name type="scientific">Dreissena polymorpha</name>
    <name type="common">Zebra mussel</name>
    <name type="synonym">Mytilus polymorpha</name>
    <dbReference type="NCBI Taxonomy" id="45954"/>
    <lineage>
        <taxon>Eukaryota</taxon>
        <taxon>Metazoa</taxon>
        <taxon>Spiralia</taxon>
        <taxon>Lophotrochozoa</taxon>
        <taxon>Mollusca</taxon>
        <taxon>Bivalvia</taxon>
        <taxon>Autobranchia</taxon>
        <taxon>Heteroconchia</taxon>
        <taxon>Euheterodonta</taxon>
        <taxon>Imparidentia</taxon>
        <taxon>Neoheterodontei</taxon>
        <taxon>Myida</taxon>
        <taxon>Dreissenoidea</taxon>
        <taxon>Dreissenidae</taxon>
        <taxon>Dreissena</taxon>
    </lineage>
</organism>
<protein>
    <submittedName>
        <fullName evidence="2">Uncharacterized protein</fullName>
    </submittedName>
</protein>
<name>A0A9D4N523_DREPO</name>